<reference evidence="1 2" key="1">
    <citation type="journal article" date="2021" name="Nat. Plants">
        <title>The Taxus genome provides insights into paclitaxel biosynthesis.</title>
        <authorList>
            <person name="Xiong X."/>
            <person name="Gou J."/>
            <person name="Liao Q."/>
            <person name="Li Y."/>
            <person name="Zhou Q."/>
            <person name="Bi G."/>
            <person name="Li C."/>
            <person name="Du R."/>
            <person name="Wang X."/>
            <person name="Sun T."/>
            <person name="Guo L."/>
            <person name="Liang H."/>
            <person name="Lu P."/>
            <person name="Wu Y."/>
            <person name="Zhang Z."/>
            <person name="Ro D.K."/>
            <person name="Shang Y."/>
            <person name="Huang S."/>
            <person name="Yan J."/>
        </authorList>
    </citation>
    <scope>NUCLEOTIDE SEQUENCE [LARGE SCALE GENOMIC DNA]</scope>
    <source>
        <strain evidence="1">Ta-2019</strain>
    </source>
</reference>
<dbReference type="Proteomes" id="UP000824469">
    <property type="component" value="Unassembled WGS sequence"/>
</dbReference>
<proteinExistence type="predicted"/>
<protein>
    <submittedName>
        <fullName evidence="1">Uncharacterized protein</fullName>
    </submittedName>
</protein>
<sequence length="235" mass="27427">VQSCSDAQEMRSRCNLLTEKLPKMSLTFLEETLCCKTEQDYKELPYKDSKKENKSATNEDFPLVPSCKLDDIPLVGMDAMERANSTLEDFCRSYFMFHALDVHILETLFKYLPTLTFVESYIYQLDGLNEETLHPSMKGRFSNQESIKTGQFSPLIVLETDPFRPLRYALEVRGLMTERIDQELRDGMEYWTLERSLCNAVSENKEVLFVFKVIDFKTNALDASFRFFKFLVFDV</sequence>
<dbReference type="EMBL" id="JAHRHJ020000004">
    <property type="protein sequence ID" value="KAH9318056.1"/>
    <property type="molecule type" value="Genomic_DNA"/>
</dbReference>
<comment type="caution">
    <text evidence="1">The sequence shown here is derived from an EMBL/GenBank/DDBJ whole genome shotgun (WGS) entry which is preliminary data.</text>
</comment>
<evidence type="ECO:0000313" key="1">
    <source>
        <dbReference type="EMBL" id="KAH9318056.1"/>
    </source>
</evidence>
<name>A0AA38G717_TAXCH</name>
<evidence type="ECO:0000313" key="2">
    <source>
        <dbReference type="Proteomes" id="UP000824469"/>
    </source>
</evidence>
<dbReference type="AlphaFoldDB" id="A0AA38G717"/>
<accession>A0AA38G717</accession>
<dbReference type="PANTHER" id="PTHR35754">
    <property type="entry name" value="ATP SYNTHASE SUBUNIT B"/>
    <property type="match status" value="1"/>
</dbReference>
<organism evidence="1 2">
    <name type="scientific">Taxus chinensis</name>
    <name type="common">Chinese yew</name>
    <name type="synonym">Taxus wallichiana var. chinensis</name>
    <dbReference type="NCBI Taxonomy" id="29808"/>
    <lineage>
        <taxon>Eukaryota</taxon>
        <taxon>Viridiplantae</taxon>
        <taxon>Streptophyta</taxon>
        <taxon>Embryophyta</taxon>
        <taxon>Tracheophyta</taxon>
        <taxon>Spermatophyta</taxon>
        <taxon>Pinopsida</taxon>
        <taxon>Pinidae</taxon>
        <taxon>Conifers II</taxon>
        <taxon>Cupressales</taxon>
        <taxon>Taxaceae</taxon>
        <taxon>Taxus</taxon>
    </lineage>
</organism>
<feature type="non-terminal residue" evidence="1">
    <location>
        <position position="1"/>
    </location>
</feature>
<dbReference type="PANTHER" id="PTHR35754:SF2">
    <property type="entry name" value="ATP SYNTHASE SUBUNIT B"/>
    <property type="match status" value="1"/>
</dbReference>
<keyword evidence="2" id="KW-1185">Reference proteome</keyword>
<gene>
    <name evidence="1" type="ORF">KI387_019825</name>
</gene>
<dbReference type="OMA" id="CALTHKM"/>